<evidence type="ECO:0000256" key="3">
    <source>
        <dbReference type="ARBA" id="ARBA00022840"/>
    </source>
</evidence>
<accession>A0ABP4RRP3</accession>
<dbReference type="InterPro" id="IPR052032">
    <property type="entry name" value="ATP-dep_AA_Ligase"/>
</dbReference>
<dbReference type="PROSITE" id="PS50975">
    <property type="entry name" value="ATP_GRASP"/>
    <property type="match status" value="1"/>
</dbReference>
<dbReference type="Pfam" id="PF18130">
    <property type="entry name" value="ATPgrasp_N"/>
    <property type="match status" value="1"/>
</dbReference>
<dbReference type="InterPro" id="IPR011761">
    <property type="entry name" value="ATP-grasp"/>
</dbReference>
<reference evidence="7" key="1">
    <citation type="journal article" date="2019" name="Int. J. Syst. Evol. Microbiol.">
        <title>The Global Catalogue of Microorganisms (GCM) 10K type strain sequencing project: providing services to taxonomists for standard genome sequencing and annotation.</title>
        <authorList>
            <consortium name="The Broad Institute Genomics Platform"/>
            <consortium name="The Broad Institute Genome Sequencing Center for Infectious Disease"/>
            <person name="Wu L."/>
            <person name="Ma J."/>
        </authorList>
    </citation>
    <scope>NUCLEOTIDE SEQUENCE [LARGE SCALE GENOMIC DNA]</scope>
    <source>
        <strain evidence="7">JCM 16001</strain>
    </source>
</reference>
<dbReference type="Pfam" id="PF13535">
    <property type="entry name" value="ATP-grasp_4"/>
    <property type="match status" value="1"/>
</dbReference>
<dbReference type="SUPFAM" id="SSF56059">
    <property type="entry name" value="Glutathione synthetase ATP-binding domain-like"/>
    <property type="match status" value="1"/>
</dbReference>
<evidence type="ECO:0000259" key="5">
    <source>
        <dbReference type="PROSITE" id="PS50975"/>
    </source>
</evidence>
<keyword evidence="1" id="KW-0436">Ligase</keyword>
<dbReference type="PANTHER" id="PTHR43585">
    <property type="entry name" value="FUMIPYRROLE BIOSYNTHESIS PROTEIN C"/>
    <property type="match status" value="1"/>
</dbReference>
<dbReference type="InterPro" id="IPR041472">
    <property type="entry name" value="BL00235/CARNS1_N"/>
</dbReference>
<keyword evidence="7" id="KW-1185">Reference proteome</keyword>
<dbReference type="Pfam" id="PF18603">
    <property type="entry name" value="LAL_C2"/>
    <property type="match status" value="1"/>
</dbReference>
<sequence>MVSARRPRVVLVQPRLNMPWVFASAAEAGFDLVVVPRPGDDLSDPPAPVVGVLELDTGDPEAAIAGLRAAHARRPFQGIATFFEAAVPFTALAARELGLPGLPVSVAAAVRDKSAMRMVWTAAGLHSPRFRTITSPRRWSEALDLRFPVVVKPANGFSSIAVSKVDDPAHLELAVVAAWDLTRRQLGGIDAVVVEEFLTGPEYAVEAMGHRGETRICTIGYKGEPQGPYFEEGVYQAPADLPAAAVAAIEREVSAALAAIGVEDGPSHTELRLVDGVPHVLETGARIGGSGVSSYLAKEVAGVDLVADALRVAVGAVPHSHLRPIVARGAAANYIVPCGGQGVIAAVDGLDEVAAHPDVDHVVQMLGPGDTVRPYPDFSGYPAFVLSRHADAKAAVAFHEQLPAMVRISYTEEGA</sequence>
<evidence type="ECO:0000313" key="6">
    <source>
        <dbReference type="EMBL" id="GAA1659092.1"/>
    </source>
</evidence>
<keyword evidence="2 4" id="KW-0547">Nucleotide-binding</keyword>
<name>A0ABP4RRP3_9ACTN</name>
<protein>
    <recommendedName>
        <fullName evidence="5">ATP-grasp domain-containing protein</fullName>
    </recommendedName>
</protein>
<dbReference type="EMBL" id="BAAAQF010000001">
    <property type="protein sequence ID" value="GAA1659092.1"/>
    <property type="molecule type" value="Genomic_DNA"/>
</dbReference>
<dbReference type="InterPro" id="IPR040570">
    <property type="entry name" value="LAL_C2"/>
</dbReference>
<evidence type="ECO:0000256" key="1">
    <source>
        <dbReference type="ARBA" id="ARBA00022598"/>
    </source>
</evidence>
<comment type="caution">
    <text evidence="6">The sequence shown here is derived from an EMBL/GenBank/DDBJ whole genome shotgun (WGS) entry which is preliminary data.</text>
</comment>
<organism evidence="6 7">
    <name type="scientific">Glycomyces endophyticus</name>
    <dbReference type="NCBI Taxonomy" id="480996"/>
    <lineage>
        <taxon>Bacteria</taxon>
        <taxon>Bacillati</taxon>
        <taxon>Actinomycetota</taxon>
        <taxon>Actinomycetes</taxon>
        <taxon>Glycomycetales</taxon>
        <taxon>Glycomycetaceae</taxon>
        <taxon>Glycomyces</taxon>
    </lineage>
</organism>
<dbReference type="RefSeq" id="WP_344480109.1">
    <property type="nucleotide sequence ID" value="NZ_BAAAQF010000001.1"/>
</dbReference>
<proteinExistence type="predicted"/>
<gene>
    <name evidence="6" type="ORF">GCM10009830_00040</name>
</gene>
<dbReference type="Proteomes" id="UP001499851">
    <property type="component" value="Unassembled WGS sequence"/>
</dbReference>
<evidence type="ECO:0000313" key="7">
    <source>
        <dbReference type="Proteomes" id="UP001499851"/>
    </source>
</evidence>
<keyword evidence="3 4" id="KW-0067">ATP-binding</keyword>
<dbReference type="Gene3D" id="3.40.50.20">
    <property type="match status" value="1"/>
</dbReference>
<dbReference type="Gene3D" id="3.30.470.20">
    <property type="entry name" value="ATP-grasp fold, B domain"/>
    <property type="match status" value="1"/>
</dbReference>
<evidence type="ECO:0000256" key="2">
    <source>
        <dbReference type="ARBA" id="ARBA00022741"/>
    </source>
</evidence>
<dbReference type="PANTHER" id="PTHR43585:SF2">
    <property type="entry name" value="ATP-GRASP ENZYME FSQD"/>
    <property type="match status" value="1"/>
</dbReference>
<evidence type="ECO:0000256" key="4">
    <source>
        <dbReference type="PROSITE-ProRule" id="PRU00409"/>
    </source>
</evidence>
<feature type="domain" description="ATP-grasp" evidence="5">
    <location>
        <begin position="117"/>
        <end position="314"/>
    </location>
</feature>